<feature type="domain" description="AbiEi antitoxin N-terminal" evidence="2">
    <location>
        <begin position="15"/>
        <end position="59"/>
    </location>
</feature>
<name>A0A941II99_9ACTN</name>
<reference evidence="3" key="1">
    <citation type="submission" date="2021-04" db="EMBL/GenBank/DDBJ databases">
        <title>Genome based classification of Actinospica acidithermotolerans sp. nov., an actinobacterium isolated from an Indonesian hot spring.</title>
        <authorList>
            <person name="Kusuma A.B."/>
            <person name="Putra K.E."/>
            <person name="Nafisah S."/>
            <person name="Loh J."/>
            <person name="Nouioui I."/>
            <person name="Goodfellow M."/>
        </authorList>
    </citation>
    <scope>NUCLEOTIDE SEQUENCE</scope>
    <source>
        <strain evidence="3">MGRD01-02</strain>
    </source>
</reference>
<dbReference type="Pfam" id="PF13338">
    <property type="entry name" value="AbiEi_4"/>
    <property type="match status" value="1"/>
</dbReference>
<dbReference type="InterPro" id="IPR025159">
    <property type="entry name" value="AbiEi_N"/>
</dbReference>
<keyword evidence="1" id="KW-0175">Coiled coil</keyword>
<dbReference type="EMBL" id="JAGSOH010000085">
    <property type="protein sequence ID" value="MBR7829410.1"/>
    <property type="molecule type" value="Genomic_DNA"/>
</dbReference>
<keyword evidence="4" id="KW-1185">Reference proteome</keyword>
<organism evidence="3 4">
    <name type="scientific">Actinospica acidithermotolerans</name>
    <dbReference type="NCBI Taxonomy" id="2828514"/>
    <lineage>
        <taxon>Bacteria</taxon>
        <taxon>Bacillati</taxon>
        <taxon>Actinomycetota</taxon>
        <taxon>Actinomycetes</taxon>
        <taxon>Catenulisporales</taxon>
        <taxon>Actinospicaceae</taxon>
        <taxon>Actinospica</taxon>
    </lineage>
</organism>
<dbReference type="RefSeq" id="WP_212520545.1">
    <property type="nucleotide sequence ID" value="NZ_JAGSOH010000085.1"/>
</dbReference>
<evidence type="ECO:0000259" key="2">
    <source>
        <dbReference type="Pfam" id="PF13338"/>
    </source>
</evidence>
<comment type="caution">
    <text evidence="3">The sequence shown here is derived from an EMBL/GenBank/DDBJ whole genome shotgun (WGS) entry which is preliminary data.</text>
</comment>
<proteinExistence type="predicted"/>
<dbReference type="AlphaFoldDB" id="A0A941II99"/>
<feature type="coiled-coil region" evidence="1">
    <location>
        <begin position="210"/>
        <end position="237"/>
    </location>
</feature>
<evidence type="ECO:0000313" key="4">
    <source>
        <dbReference type="Proteomes" id="UP000676325"/>
    </source>
</evidence>
<evidence type="ECO:0000256" key="1">
    <source>
        <dbReference type="SAM" id="Coils"/>
    </source>
</evidence>
<dbReference type="Proteomes" id="UP000676325">
    <property type="component" value="Unassembled WGS sequence"/>
</dbReference>
<protein>
    <submittedName>
        <fullName evidence="3">Type IV toxin-antitoxin system AbiEi family antitoxin domain-containing protein</fullName>
    </submittedName>
</protein>
<gene>
    <name evidence="3" type="ORF">KDK95_24095</name>
</gene>
<sequence length="365" mass="38754">MTNRTAYAYDSPSLSTLIERQHGVLTAAQAKAGGLPHETLRRRVQRGLWQRLVPGVYALQGGPPSCGQWLVAAQLYAGDESVLTGEAALAVHGFRLPRDRIGDGAGSGWAEGAADDRGMAAVGLAGSSAVGFASAGLCAARYRLDALVPHGRRRQSVAQLRIIRTTRIPEATRVGVLRVAPPARSVVDTCLAAVADRRPEAIDGVVTAALQDGRVQLAELEQELGKASRRHSAEIRAELAKSRAHARASAAEAFLAKLDSVGPFGALREVTIYLGQRRVARALAVWPSRAVALMMEAPPLESSTLTSLGFAVAQVTSEQLTQDADAVLRHLRESLRVRPEATLSPGLSLLPQASAVQERKVMARA</sequence>
<evidence type="ECO:0000313" key="3">
    <source>
        <dbReference type="EMBL" id="MBR7829410.1"/>
    </source>
</evidence>
<accession>A0A941II99</accession>